<name>A0A1E5V744_9POAL</name>
<reference evidence="1 2" key="1">
    <citation type="submission" date="2016-09" db="EMBL/GenBank/DDBJ databases">
        <title>The draft genome of Dichanthelium oligosanthes: A C3 panicoid grass species.</title>
        <authorList>
            <person name="Studer A.J."/>
            <person name="Schnable J.C."/>
            <person name="Brutnell T.P."/>
        </authorList>
    </citation>
    <scope>NUCLEOTIDE SEQUENCE [LARGE SCALE GENOMIC DNA]</scope>
    <source>
        <strain evidence="2">cv. Kellogg 1175</strain>
        <tissue evidence="1">Leaf</tissue>
    </source>
</reference>
<sequence>MHSCSNLSGDPVVITAPSLEYLEMGIPHGCYSNGISVRVTASLVKASIALVSEEAFSLENQRRLLVDLCNVPDLELINFQTKLIVSMSLLSSFG</sequence>
<dbReference type="AlphaFoldDB" id="A0A1E5V744"/>
<organism evidence="1 2">
    <name type="scientific">Dichanthelium oligosanthes</name>
    <dbReference type="NCBI Taxonomy" id="888268"/>
    <lineage>
        <taxon>Eukaryota</taxon>
        <taxon>Viridiplantae</taxon>
        <taxon>Streptophyta</taxon>
        <taxon>Embryophyta</taxon>
        <taxon>Tracheophyta</taxon>
        <taxon>Spermatophyta</taxon>
        <taxon>Magnoliopsida</taxon>
        <taxon>Liliopsida</taxon>
        <taxon>Poales</taxon>
        <taxon>Poaceae</taxon>
        <taxon>PACMAD clade</taxon>
        <taxon>Panicoideae</taxon>
        <taxon>Panicodae</taxon>
        <taxon>Paniceae</taxon>
        <taxon>Dichantheliinae</taxon>
        <taxon>Dichanthelium</taxon>
    </lineage>
</organism>
<gene>
    <name evidence="1" type="ORF">BAE44_0017991</name>
</gene>
<comment type="caution">
    <text evidence="1">The sequence shown here is derived from an EMBL/GenBank/DDBJ whole genome shotgun (WGS) entry which is preliminary data.</text>
</comment>
<dbReference type="EMBL" id="LWDX02049043">
    <property type="protein sequence ID" value="OEL20990.1"/>
    <property type="molecule type" value="Genomic_DNA"/>
</dbReference>
<protein>
    <submittedName>
        <fullName evidence="1">Uncharacterized protein</fullName>
    </submittedName>
</protein>
<proteinExistence type="predicted"/>
<evidence type="ECO:0000313" key="2">
    <source>
        <dbReference type="Proteomes" id="UP000095767"/>
    </source>
</evidence>
<keyword evidence="2" id="KW-1185">Reference proteome</keyword>
<accession>A0A1E5V744</accession>
<evidence type="ECO:0000313" key="1">
    <source>
        <dbReference type="EMBL" id="OEL20990.1"/>
    </source>
</evidence>
<dbReference type="Proteomes" id="UP000095767">
    <property type="component" value="Unassembled WGS sequence"/>
</dbReference>
<dbReference type="STRING" id="888268.A0A1E5V744"/>